<keyword evidence="7" id="KW-0862">Zinc</keyword>
<dbReference type="GO" id="GO:0004842">
    <property type="term" value="F:ubiquitin-protein transferase activity"/>
    <property type="evidence" value="ECO:0007669"/>
    <property type="project" value="TreeGrafter"/>
</dbReference>
<protein>
    <recommendedName>
        <fullName evidence="8">RING-type domain-containing protein</fullName>
    </recommendedName>
</protein>
<evidence type="ECO:0000256" key="6">
    <source>
        <dbReference type="ARBA" id="ARBA00022786"/>
    </source>
</evidence>
<dbReference type="SMART" id="SM00647">
    <property type="entry name" value="IBR"/>
    <property type="match status" value="2"/>
</dbReference>
<evidence type="ECO:0000256" key="7">
    <source>
        <dbReference type="ARBA" id="ARBA00022833"/>
    </source>
</evidence>
<dbReference type="GO" id="GO:0043130">
    <property type="term" value="F:ubiquitin binding"/>
    <property type="evidence" value="ECO:0007669"/>
    <property type="project" value="TreeGrafter"/>
</dbReference>
<dbReference type="SUPFAM" id="SSF57850">
    <property type="entry name" value="RING/U-box"/>
    <property type="match status" value="3"/>
</dbReference>
<reference evidence="9" key="1">
    <citation type="submission" date="2020-04" db="EMBL/GenBank/DDBJ databases">
        <title>Draft genome resource of the tomato pathogen Pseudocercospora fuligena.</title>
        <authorList>
            <person name="Zaccaron A."/>
        </authorList>
    </citation>
    <scope>NUCLEOTIDE SEQUENCE</scope>
    <source>
        <strain evidence="9">PF001</strain>
    </source>
</reference>
<keyword evidence="4" id="KW-0677">Repeat</keyword>
<name>A0A8H6VJP1_9PEZI</name>
<dbReference type="InterPro" id="IPR044066">
    <property type="entry name" value="TRIAD_supradom"/>
</dbReference>
<keyword evidence="3" id="KW-0479">Metal-binding</keyword>
<dbReference type="PROSITE" id="PS51873">
    <property type="entry name" value="TRIAD"/>
    <property type="match status" value="1"/>
</dbReference>
<dbReference type="Gene3D" id="3.30.40.10">
    <property type="entry name" value="Zinc/RING finger domain, C3HC4 (zinc finger)"/>
    <property type="match status" value="1"/>
</dbReference>
<keyword evidence="10" id="KW-1185">Reference proteome</keyword>
<dbReference type="GO" id="GO:0097039">
    <property type="term" value="P:protein linear polyubiquitination"/>
    <property type="evidence" value="ECO:0007669"/>
    <property type="project" value="TreeGrafter"/>
</dbReference>
<keyword evidence="5" id="KW-0863">Zinc-finger</keyword>
<keyword evidence="6" id="KW-0833">Ubl conjugation pathway</keyword>
<keyword evidence="2" id="KW-0808">Transferase</keyword>
<dbReference type="GO" id="GO:0043161">
    <property type="term" value="P:proteasome-mediated ubiquitin-dependent protein catabolic process"/>
    <property type="evidence" value="ECO:0007669"/>
    <property type="project" value="TreeGrafter"/>
</dbReference>
<dbReference type="AlphaFoldDB" id="A0A8H6VJP1"/>
<evidence type="ECO:0000256" key="4">
    <source>
        <dbReference type="ARBA" id="ARBA00022737"/>
    </source>
</evidence>
<evidence type="ECO:0000256" key="3">
    <source>
        <dbReference type="ARBA" id="ARBA00022723"/>
    </source>
</evidence>
<dbReference type="InterPro" id="IPR013083">
    <property type="entry name" value="Znf_RING/FYVE/PHD"/>
</dbReference>
<dbReference type="GO" id="GO:0000151">
    <property type="term" value="C:ubiquitin ligase complex"/>
    <property type="evidence" value="ECO:0007669"/>
    <property type="project" value="TreeGrafter"/>
</dbReference>
<comment type="pathway">
    <text evidence="1">Protein modification; protein ubiquitination.</text>
</comment>
<dbReference type="InterPro" id="IPR051628">
    <property type="entry name" value="LUBAC_E3_Ligases"/>
</dbReference>
<dbReference type="GO" id="GO:0008270">
    <property type="term" value="F:zinc ion binding"/>
    <property type="evidence" value="ECO:0007669"/>
    <property type="project" value="UniProtKB-KW"/>
</dbReference>
<proteinExistence type="predicted"/>
<dbReference type="EMBL" id="JABCIY010000064">
    <property type="protein sequence ID" value="KAF7194155.1"/>
    <property type="molecule type" value="Genomic_DNA"/>
</dbReference>
<dbReference type="Pfam" id="PF01485">
    <property type="entry name" value="IBR"/>
    <property type="match status" value="1"/>
</dbReference>
<sequence>MARGSKRARGEVDYDEDKDTKRRIALRECSICYTDIPKNRFPLQPHEGVAKRGHSVCFSCFEKHLHAELESKEWDKLSCPDCGQLLKASDIKKLDRSFTDKVEPKVDGLVLRSVLKNEPGWVDCPSSTCKGGALMIDGHIFTCQVCNQRYCFSCQIPMHEGESCSQYKQRIEEDRKREGEKLVEQEQTQAAVEKFSKACPKCHVRLEKSAGCDHFTRKPCGHEFCWVCFCPYRGPQGIAVIGNSAHVDTCSYSPRRLPNYNGPLRDE</sequence>
<evidence type="ECO:0000256" key="1">
    <source>
        <dbReference type="ARBA" id="ARBA00004906"/>
    </source>
</evidence>
<evidence type="ECO:0000313" key="10">
    <source>
        <dbReference type="Proteomes" id="UP000660729"/>
    </source>
</evidence>
<dbReference type="Gene3D" id="1.20.120.1750">
    <property type="match status" value="1"/>
</dbReference>
<accession>A0A8H6VJP1</accession>
<feature type="domain" description="RING-type" evidence="8">
    <location>
        <begin position="25"/>
        <end position="250"/>
    </location>
</feature>
<evidence type="ECO:0000313" key="9">
    <source>
        <dbReference type="EMBL" id="KAF7194155.1"/>
    </source>
</evidence>
<dbReference type="OrthoDB" id="1431934at2759"/>
<dbReference type="PANTHER" id="PTHR22770:SF13">
    <property type="entry name" value="RING-TYPE DOMAIN-CONTAINING PROTEIN"/>
    <property type="match status" value="1"/>
</dbReference>
<dbReference type="PANTHER" id="PTHR22770">
    <property type="entry name" value="UBIQUITIN CONJUGATING ENZYME 7 INTERACTING PROTEIN-RELATED"/>
    <property type="match status" value="1"/>
</dbReference>
<dbReference type="CDD" id="cd20335">
    <property type="entry name" value="BRcat_RBR"/>
    <property type="match status" value="1"/>
</dbReference>
<evidence type="ECO:0000259" key="8">
    <source>
        <dbReference type="PROSITE" id="PS51873"/>
    </source>
</evidence>
<dbReference type="Pfam" id="PF22191">
    <property type="entry name" value="IBR_1"/>
    <property type="match status" value="1"/>
</dbReference>
<dbReference type="InterPro" id="IPR002867">
    <property type="entry name" value="IBR_dom"/>
</dbReference>
<evidence type="ECO:0000256" key="5">
    <source>
        <dbReference type="ARBA" id="ARBA00022771"/>
    </source>
</evidence>
<comment type="caution">
    <text evidence="9">The sequence shown here is derived from an EMBL/GenBank/DDBJ whole genome shotgun (WGS) entry which is preliminary data.</text>
</comment>
<evidence type="ECO:0000256" key="2">
    <source>
        <dbReference type="ARBA" id="ARBA00022679"/>
    </source>
</evidence>
<gene>
    <name evidence="9" type="ORF">HII31_04511</name>
</gene>
<organism evidence="9 10">
    <name type="scientific">Pseudocercospora fuligena</name>
    <dbReference type="NCBI Taxonomy" id="685502"/>
    <lineage>
        <taxon>Eukaryota</taxon>
        <taxon>Fungi</taxon>
        <taxon>Dikarya</taxon>
        <taxon>Ascomycota</taxon>
        <taxon>Pezizomycotina</taxon>
        <taxon>Dothideomycetes</taxon>
        <taxon>Dothideomycetidae</taxon>
        <taxon>Mycosphaerellales</taxon>
        <taxon>Mycosphaerellaceae</taxon>
        <taxon>Pseudocercospora</taxon>
    </lineage>
</organism>
<dbReference type="Proteomes" id="UP000660729">
    <property type="component" value="Unassembled WGS sequence"/>
</dbReference>